<reference evidence="5 6" key="1">
    <citation type="journal article" date="2019" name="PLoS ONE">
        <title>Genomic analyses reveal an absence of contemporary introgressive admixture between fin whales and blue whales, despite known hybrids.</title>
        <authorList>
            <person name="Westbury M.V."/>
            <person name="Petersen B."/>
            <person name="Lorenzen E.D."/>
        </authorList>
    </citation>
    <scope>NUCLEOTIDE SEQUENCE [LARGE SCALE GENOMIC DNA]</scope>
    <source>
        <strain evidence="5">FinWhale-01</strain>
    </source>
</reference>
<dbReference type="Proteomes" id="UP000437017">
    <property type="component" value="Unassembled WGS sequence"/>
</dbReference>
<dbReference type="GO" id="GO:0009897">
    <property type="term" value="C:external side of plasma membrane"/>
    <property type="evidence" value="ECO:0007669"/>
    <property type="project" value="TreeGrafter"/>
</dbReference>
<dbReference type="Pfam" id="PF13895">
    <property type="entry name" value="Ig_2"/>
    <property type="match status" value="2"/>
</dbReference>
<evidence type="ECO:0000256" key="2">
    <source>
        <dbReference type="ARBA" id="ARBA00023157"/>
    </source>
</evidence>
<keyword evidence="3" id="KW-0472">Membrane</keyword>
<name>A0A643C370_BALPH</name>
<feature type="domain" description="Ig-like" evidence="4">
    <location>
        <begin position="34"/>
        <end position="109"/>
    </location>
</feature>
<dbReference type="EMBL" id="SGJD01002709">
    <property type="protein sequence ID" value="KAB0394721.1"/>
    <property type="molecule type" value="Genomic_DNA"/>
</dbReference>
<keyword evidence="2" id="KW-1015">Disulfide bond</keyword>
<evidence type="ECO:0000313" key="6">
    <source>
        <dbReference type="Proteomes" id="UP000437017"/>
    </source>
</evidence>
<comment type="caution">
    <text evidence="5">The sequence shown here is derived from an EMBL/GenBank/DDBJ whole genome shotgun (WGS) entry which is preliminary data.</text>
</comment>
<dbReference type="PANTHER" id="PTHR11481:SF12">
    <property type="entry name" value="HIGH AFFINITY IMMUNOGLOBULIN EPSILON RECEPTOR SUBUNIT ALPHA"/>
    <property type="match status" value="1"/>
</dbReference>
<keyword evidence="1" id="KW-0732">Signal</keyword>
<dbReference type="OrthoDB" id="8954737at2759"/>
<dbReference type="GO" id="GO:0019863">
    <property type="term" value="F:IgE binding"/>
    <property type="evidence" value="ECO:0007669"/>
    <property type="project" value="TreeGrafter"/>
</dbReference>
<dbReference type="InterPro" id="IPR036179">
    <property type="entry name" value="Ig-like_dom_sf"/>
</dbReference>
<feature type="non-terminal residue" evidence="5">
    <location>
        <position position="1"/>
    </location>
</feature>
<gene>
    <name evidence="5" type="ORF">E2I00_017344</name>
</gene>
<dbReference type="AlphaFoldDB" id="A0A643C370"/>
<proteinExistence type="predicted"/>
<evidence type="ECO:0000256" key="3">
    <source>
        <dbReference type="SAM" id="Phobius"/>
    </source>
</evidence>
<dbReference type="InterPro" id="IPR007110">
    <property type="entry name" value="Ig-like_dom"/>
</dbReference>
<dbReference type="SMART" id="SM00409">
    <property type="entry name" value="IG"/>
    <property type="match status" value="2"/>
</dbReference>
<dbReference type="InterPro" id="IPR003598">
    <property type="entry name" value="Ig_sub2"/>
</dbReference>
<sequence length="277" mass="32436">LQMAYQQESGQFLITNGISCTVFNDIFPLLYLFPQSALLKAIWKSKVSLNPPWNRVFRGENVTLTCRRNNSLEDDSTLWTHNKNPLEVKTSRWDIVNASIQDNGEYRCQNKGVIMSEPVYLDVISDWLLLQASAEMVLEGEHLFLRCHGWRNLNVYKVTYFKNDKALKYWYENHNISITNATTGDSGTYYCMGTIQRIRYTSNHLIIKIKKDSTPAPQSKYFWLQFLIPLLVKILFVVDTWLFISTQQQFTFLLKIKRIRKGNRLMDPQPRPEPPKN</sequence>
<dbReference type="SMART" id="SM00408">
    <property type="entry name" value="IGc2"/>
    <property type="match status" value="2"/>
</dbReference>
<evidence type="ECO:0000313" key="5">
    <source>
        <dbReference type="EMBL" id="KAB0394721.1"/>
    </source>
</evidence>
<dbReference type="PANTHER" id="PTHR11481">
    <property type="entry name" value="IMMUNOGLOBULIN FC RECEPTOR"/>
    <property type="match status" value="1"/>
</dbReference>
<dbReference type="FunFam" id="2.60.40.10:FF:000217">
    <property type="entry name" value="High affinity immunoglobulin gamma Fc receptor I"/>
    <property type="match status" value="1"/>
</dbReference>
<evidence type="ECO:0000259" key="4">
    <source>
        <dbReference type="PROSITE" id="PS50835"/>
    </source>
</evidence>
<dbReference type="InterPro" id="IPR050488">
    <property type="entry name" value="Ig_Fc_receptor"/>
</dbReference>
<accession>A0A643C370</accession>
<dbReference type="PROSITE" id="PS50835">
    <property type="entry name" value="IG_LIKE"/>
    <property type="match status" value="2"/>
</dbReference>
<keyword evidence="3" id="KW-1133">Transmembrane helix</keyword>
<dbReference type="Gene3D" id="2.60.40.10">
    <property type="entry name" value="Immunoglobulins"/>
    <property type="match status" value="2"/>
</dbReference>
<feature type="transmembrane region" description="Helical" evidence="3">
    <location>
        <begin position="221"/>
        <end position="244"/>
    </location>
</feature>
<dbReference type="CDD" id="cd05753">
    <property type="entry name" value="Ig2_FcgammaR_like"/>
    <property type="match status" value="1"/>
</dbReference>
<dbReference type="SUPFAM" id="SSF48726">
    <property type="entry name" value="Immunoglobulin"/>
    <property type="match status" value="2"/>
</dbReference>
<feature type="domain" description="Ig-like" evidence="4">
    <location>
        <begin position="118"/>
        <end position="191"/>
    </location>
</feature>
<dbReference type="GO" id="GO:0019768">
    <property type="term" value="F:high-affinity IgE receptor activity"/>
    <property type="evidence" value="ECO:0007669"/>
    <property type="project" value="TreeGrafter"/>
</dbReference>
<dbReference type="InterPro" id="IPR013783">
    <property type="entry name" value="Ig-like_fold"/>
</dbReference>
<dbReference type="GO" id="GO:0016064">
    <property type="term" value="P:immunoglobulin mediated immune response"/>
    <property type="evidence" value="ECO:0007669"/>
    <property type="project" value="TreeGrafter"/>
</dbReference>
<organism evidence="5 6">
    <name type="scientific">Balaenoptera physalus</name>
    <name type="common">Fin whale</name>
    <name type="synonym">Balaena physalus</name>
    <dbReference type="NCBI Taxonomy" id="9770"/>
    <lineage>
        <taxon>Eukaryota</taxon>
        <taxon>Metazoa</taxon>
        <taxon>Chordata</taxon>
        <taxon>Craniata</taxon>
        <taxon>Vertebrata</taxon>
        <taxon>Euteleostomi</taxon>
        <taxon>Mammalia</taxon>
        <taxon>Eutheria</taxon>
        <taxon>Laurasiatheria</taxon>
        <taxon>Artiodactyla</taxon>
        <taxon>Whippomorpha</taxon>
        <taxon>Cetacea</taxon>
        <taxon>Mysticeti</taxon>
        <taxon>Balaenopteridae</taxon>
        <taxon>Balaenoptera</taxon>
    </lineage>
</organism>
<protein>
    <recommendedName>
        <fullName evidence="4">Ig-like domain-containing protein</fullName>
    </recommendedName>
</protein>
<dbReference type="InterPro" id="IPR003599">
    <property type="entry name" value="Ig_sub"/>
</dbReference>
<keyword evidence="6" id="KW-1185">Reference proteome</keyword>
<evidence type="ECO:0000256" key="1">
    <source>
        <dbReference type="ARBA" id="ARBA00022729"/>
    </source>
</evidence>
<keyword evidence="3" id="KW-0812">Transmembrane</keyword>